<proteinExistence type="predicted"/>
<organism evidence="1 2">
    <name type="scientific">Mycolicibacterium tokaiense</name>
    <dbReference type="NCBI Taxonomy" id="39695"/>
    <lineage>
        <taxon>Bacteria</taxon>
        <taxon>Bacillati</taxon>
        <taxon>Actinomycetota</taxon>
        <taxon>Actinomycetes</taxon>
        <taxon>Mycobacteriales</taxon>
        <taxon>Mycobacteriaceae</taxon>
        <taxon>Mycolicibacterium</taxon>
    </lineage>
</organism>
<keyword evidence="2" id="KW-1185">Reference proteome</keyword>
<name>A0A378TIK5_9MYCO</name>
<dbReference type="AlphaFoldDB" id="A0A378TIK5"/>
<gene>
    <name evidence="1" type="ORF">NCTC10821_04181</name>
</gene>
<sequence>MSFGAIAKQLETEGILSPTGRSTWQPSTARRIYQSATAAAVPEEVSAR</sequence>
<dbReference type="EMBL" id="UGQT01000001">
    <property type="protein sequence ID" value="STZ60638.1"/>
    <property type="molecule type" value="Genomic_DNA"/>
</dbReference>
<dbReference type="OrthoDB" id="128993at2"/>
<protein>
    <submittedName>
        <fullName evidence="1">Site-specific recombinase</fullName>
    </submittedName>
</protein>
<evidence type="ECO:0000313" key="2">
    <source>
        <dbReference type="Proteomes" id="UP000254978"/>
    </source>
</evidence>
<evidence type="ECO:0000313" key="1">
    <source>
        <dbReference type="EMBL" id="STZ60638.1"/>
    </source>
</evidence>
<dbReference type="Proteomes" id="UP000254978">
    <property type="component" value="Unassembled WGS sequence"/>
</dbReference>
<dbReference type="RefSeq" id="WP_115279741.1">
    <property type="nucleotide sequence ID" value="NZ_AP022600.1"/>
</dbReference>
<reference evidence="1 2" key="1">
    <citation type="submission" date="2018-06" db="EMBL/GenBank/DDBJ databases">
        <authorList>
            <consortium name="Pathogen Informatics"/>
            <person name="Doyle S."/>
        </authorList>
    </citation>
    <scope>NUCLEOTIDE SEQUENCE [LARGE SCALE GENOMIC DNA]</scope>
    <source>
        <strain evidence="1 2">NCTC10821</strain>
    </source>
</reference>
<accession>A0A378TIK5</accession>